<organism evidence="2 3">
    <name type="scientific">Vibrio variabilis</name>
    <dbReference type="NCBI Taxonomy" id="990271"/>
    <lineage>
        <taxon>Bacteria</taxon>
        <taxon>Pseudomonadati</taxon>
        <taxon>Pseudomonadota</taxon>
        <taxon>Gammaproteobacteria</taxon>
        <taxon>Vibrionales</taxon>
        <taxon>Vibrionaceae</taxon>
        <taxon>Vibrio</taxon>
    </lineage>
</organism>
<reference evidence="3" key="2">
    <citation type="submission" date="2014-09" db="EMBL/GenBank/DDBJ databases">
        <authorList>
            <consortium name="NBRP consortium"/>
            <person name="Sawabe T."/>
            <person name="Meirelles P."/>
            <person name="Nakanishi M."/>
            <person name="Sayaka M."/>
            <person name="Hattori M."/>
            <person name="Ohkuma M."/>
        </authorList>
    </citation>
    <scope>NUCLEOTIDE SEQUENCE [LARGE SCALE GENOMIC DNA]</scope>
    <source>
        <strain evidence="3">JCM 19239</strain>
    </source>
</reference>
<keyword evidence="1" id="KW-1133">Transmembrane helix</keyword>
<feature type="transmembrane region" description="Helical" evidence="1">
    <location>
        <begin position="6"/>
        <end position="34"/>
    </location>
</feature>
<reference evidence="3" key="1">
    <citation type="submission" date="2014-09" db="EMBL/GenBank/DDBJ databases">
        <title>Vibrio variabilis JCM 19239. (C206) whole genome shotgun sequence.</title>
        <authorList>
            <person name="Sawabe T."/>
            <person name="Meirelles P."/>
            <person name="Nakanishi M."/>
            <person name="Sayaka M."/>
            <person name="Hattori M."/>
            <person name="Ohkuma M."/>
        </authorList>
    </citation>
    <scope>NUCLEOTIDE SEQUENCE [LARGE SCALE GENOMIC DNA]</scope>
    <source>
        <strain evidence="3">JCM 19239</strain>
    </source>
</reference>
<protein>
    <submittedName>
        <fullName evidence="2">Uncharacterized protein</fullName>
    </submittedName>
</protein>
<evidence type="ECO:0000313" key="2">
    <source>
        <dbReference type="EMBL" id="GAL24777.1"/>
    </source>
</evidence>
<keyword evidence="1" id="KW-0812">Transmembrane</keyword>
<evidence type="ECO:0000256" key="1">
    <source>
        <dbReference type="SAM" id="Phobius"/>
    </source>
</evidence>
<gene>
    <name evidence="2" type="ORF">JCM19239_7377</name>
</gene>
<name>A0ABQ0J7N4_9VIBR</name>
<evidence type="ECO:0000313" key="3">
    <source>
        <dbReference type="Proteomes" id="UP000029223"/>
    </source>
</evidence>
<accession>A0ABQ0J7N4</accession>
<keyword evidence="3" id="KW-1185">Reference proteome</keyword>
<comment type="caution">
    <text evidence="2">The sequence shown here is derived from an EMBL/GenBank/DDBJ whole genome shotgun (WGS) entry which is preliminary data.</text>
</comment>
<dbReference type="EMBL" id="BBMS01000005">
    <property type="protein sequence ID" value="GAL24777.1"/>
    <property type="molecule type" value="Genomic_DNA"/>
</dbReference>
<sequence length="50" mass="5318">MVISIVVVFIINLLLGVPLFASLLISAIVGFAFIDLSLASIIILNKYLVG</sequence>
<keyword evidence="1" id="KW-0472">Membrane</keyword>
<proteinExistence type="predicted"/>
<dbReference type="Proteomes" id="UP000029223">
    <property type="component" value="Unassembled WGS sequence"/>
</dbReference>